<keyword evidence="2" id="KW-0328">Glycosyltransferase</keyword>
<dbReference type="Gene3D" id="3.40.50.2000">
    <property type="entry name" value="Glycogen Phosphorylase B"/>
    <property type="match status" value="2"/>
</dbReference>
<gene>
    <name evidence="6" type="ORF">CINC_LOCUS8066</name>
</gene>
<evidence type="ECO:0008006" key="8">
    <source>
        <dbReference type="Google" id="ProtNLM"/>
    </source>
</evidence>
<dbReference type="CDD" id="cd03784">
    <property type="entry name" value="GT1_Gtf-like"/>
    <property type="match status" value="1"/>
</dbReference>
<dbReference type="InterPro" id="IPR002213">
    <property type="entry name" value="UDP_glucos_trans"/>
</dbReference>
<proteinExistence type="inferred from homology"/>
<evidence type="ECO:0000313" key="7">
    <source>
        <dbReference type="Proteomes" id="UP001154114"/>
    </source>
</evidence>
<organism evidence="6 7">
    <name type="scientific">Chrysodeixis includens</name>
    <name type="common">Soybean looper</name>
    <name type="synonym">Pseudoplusia includens</name>
    <dbReference type="NCBI Taxonomy" id="689277"/>
    <lineage>
        <taxon>Eukaryota</taxon>
        <taxon>Metazoa</taxon>
        <taxon>Ecdysozoa</taxon>
        <taxon>Arthropoda</taxon>
        <taxon>Hexapoda</taxon>
        <taxon>Insecta</taxon>
        <taxon>Pterygota</taxon>
        <taxon>Neoptera</taxon>
        <taxon>Endopterygota</taxon>
        <taxon>Lepidoptera</taxon>
        <taxon>Glossata</taxon>
        <taxon>Ditrysia</taxon>
        <taxon>Noctuoidea</taxon>
        <taxon>Noctuidae</taxon>
        <taxon>Plusiinae</taxon>
        <taxon>Chrysodeixis</taxon>
    </lineage>
</organism>
<sequence length="539" mass="61851">MACRLLVILVFIYQVFFSDAARILALYPTPSISHQVVFRPITEELLKRGHEVVVVTPDPMYPKGQTPANLTEIDVHDVCYSAFTVALTSSKMFGDSFLDQLDVLFHAFMESMNQFFNAKEVRQILKGEDHFDLILTEHCVRVAAAFAHIYKKPLIQISSFGALFGTYEALGAPTHPFLYPNIMYRRVYNLTMLEKLNVLYNNYYMEKRMDGDVVEDELLRKYFPPDTPRAVEVEKKYVDMVFLNVNPIWEGNHPVPPNVIHMGGLPQKPNKPLPAELQSYLDSSKHGVIYISFGTNVKTSMLPPERVKQMINAFSKLPYDILWKWDSDVLPGKTANIKISKWLPQSDVLSTYIFFTEHPKIKLFITQGGLQSTDETITAGVPGVVIPMLGDQWYNAEKYVHHGIGVQLEAKDVNEESLTKAINTVIGNKRYINQLFINCVKNIHYFFSYKENIIKLRDRMHDQPQKPLERAMWWIEYVMRHGGAKHLRSPAAFITWREYLELDLVAVVLTVLISIILVIVGILYKLYQLLVAGTKVKKN</sequence>
<accession>A0A9N8KW61</accession>
<keyword evidence="3" id="KW-0808">Transferase</keyword>
<dbReference type="AlphaFoldDB" id="A0A9N8KW61"/>
<dbReference type="InterPro" id="IPR050271">
    <property type="entry name" value="UDP-glycosyltransferase"/>
</dbReference>
<evidence type="ECO:0000256" key="5">
    <source>
        <dbReference type="SAM" id="SignalP"/>
    </source>
</evidence>
<dbReference type="FunFam" id="3.40.50.2000:FF:000050">
    <property type="entry name" value="UDP-glucuronosyltransferase"/>
    <property type="match status" value="1"/>
</dbReference>
<evidence type="ECO:0000256" key="1">
    <source>
        <dbReference type="ARBA" id="ARBA00009995"/>
    </source>
</evidence>
<reference evidence="6" key="1">
    <citation type="submission" date="2021-12" db="EMBL/GenBank/DDBJ databases">
        <authorList>
            <person name="King R."/>
        </authorList>
    </citation>
    <scope>NUCLEOTIDE SEQUENCE</scope>
</reference>
<protein>
    <recommendedName>
        <fullName evidence="8">Glucuronosyltransferase</fullName>
    </recommendedName>
</protein>
<dbReference type="GO" id="GO:0008194">
    <property type="term" value="F:UDP-glycosyltransferase activity"/>
    <property type="evidence" value="ECO:0007669"/>
    <property type="project" value="InterPro"/>
</dbReference>
<keyword evidence="7" id="KW-1185">Reference proteome</keyword>
<evidence type="ECO:0000256" key="4">
    <source>
        <dbReference type="SAM" id="Phobius"/>
    </source>
</evidence>
<dbReference type="PANTHER" id="PTHR48043">
    <property type="entry name" value="EG:EG0003.4 PROTEIN-RELATED"/>
    <property type="match status" value="1"/>
</dbReference>
<evidence type="ECO:0000256" key="3">
    <source>
        <dbReference type="ARBA" id="ARBA00022679"/>
    </source>
</evidence>
<keyword evidence="4" id="KW-0472">Membrane</keyword>
<name>A0A9N8KW61_CHRIL</name>
<keyword evidence="5" id="KW-0732">Signal</keyword>
<evidence type="ECO:0000313" key="6">
    <source>
        <dbReference type="EMBL" id="CAD0205767.1"/>
    </source>
</evidence>
<dbReference type="SUPFAM" id="SSF53756">
    <property type="entry name" value="UDP-Glycosyltransferase/glycogen phosphorylase"/>
    <property type="match status" value="1"/>
</dbReference>
<keyword evidence="4" id="KW-1133">Transmembrane helix</keyword>
<feature type="chain" id="PRO_5040245810" description="Glucuronosyltransferase" evidence="5">
    <location>
        <begin position="21"/>
        <end position="539"/>
    </location>
</feature>
<comment type="similarity">
    <text evidence="1">Belongs to the UDP-glycosyltransferase family.</text>
</comment>
<dbReference type="EMBL" id="LR824028">
    <property type="protein sequence ID" value="CAD0205767.1"/>
    <property type="molecule type" value="Genomic_DNA"/>
</dbReference>
<dbReference type="PANTHER" id="PTHR48043:SF159">
    <property type="entry name" value="EG:EG0003.4 PROTEIN-RELATED"/>
    <property type="match status" value="1"/>
</dbReference>
<dbReference type="Pfam" id="PF00201">
    <property type="entry name" value="UDPGT"/>
    <property type="match status" value="1"/>
</dbReference>
<evidence type="ECO:0000256" key="2">
    <source>
        <dbReference type="ARBA" id="ARBA00022676"/>
    </source>
</evidence>
<dbReference type="Proteomes" id="UP001154114">
    <property type="component" value="Chromosome 25"/>
</dbReference>
<keyword evidence="4" id="KW-0812">Transmembrane</keyword>
<feature type="transmembrane region" description="Helical" evidence="4">
    <location>
        <begin position="504"/>
        <end position="527"/>
    </location>
</feature>
<dbReference type="OrthoDB" id="5835829at2759"/>
<feature type="signal peptide" evidence="5">
    <location>
        <begin position="1"/>
        <end position="20"/>
    </location>
</feature>